<dbReference type="Gene3D" id="3.30.70.1730">
    <property type="match status" value="1"/>
</dbReference>
<dbReference type="InterPro" id="IPR043141">
    <property type="entry name" value="Ribosomal_uL10-like_sf"/>
</dbReference>
<evidence type="ECO:0000313" key="7">
    <source>
        <dbReference type="Proteomes" id="UP001192346"/>
    </source>
</evidence>
<dbReference type="InterPro" id="IPR047865">
    <property type="entry name" value="Ribosomal_uL10_bac_type"/>
</dbReference>
<keyword evidence="2 5" id="KW-0689">Ribosomal protein</keyword>
<accession>A0ABS5BJ08</accession>
<keyword evidence="5" id="KW-0699">rRNA-binding</keyword>
<dbReference type="Pfam" id="PF00466">
    <property type="entry name" value="Ribosomal_L10"/>
    <property type="match status" value="1"/>
</dbReference>
<comment type="caution">
    <text evidence="6">The sequence shown here is derived from an EMBL/GenBank/DDBJ whole genome shotgun (WGS) entry which is preliminary data.</text>
</comment>
<keyword evidence="3 5" id="KW-0687">Ribonucleoprotein</keyword>
<dbReference type="EMBL" id="VBRA02000007">
    <property type="protein sequence ID" value="MBP3059321.1"/>
    <property type="molecule type" value="Genomic_DNA"/>
</dbReference>
<dbReference type="PANTHER" id="PTHR11560">
    <property type="entry name" value="39S RIBOSOMAL PROTEIN L10, MITOCHONDRIAL"/>
    <property type="match status" value="1"/>
</dbReference>
<sequence length="166" mass="19204">MMSNSIIKKQEEVNLLVQDINNSKSIVLFESQGLKVSNITELRTKIREFDSKIKLYPNNIIKRAFKIANKEEISELAKYSKSLLINNKNSVEPIKILYDFTKTNKFLKIIAGIFEDKFYTEKMIKEIANLPSKEVLLAMLSTSMLMPLKELAISLNLLLKRDNFKK</sequence>
<gene>
    <name evidence="5 6" type="primary">rplJ</name>
    <name evidence="6" type="ORF">FEF22_000775</name>
</gene>
<dbReference type="GO" id="GO:0005840">
    <property type="term" value="C:ribosome"/>
    <property type="evidence" value="ECO:0007669"/>
    <property type="project" value="UniProtKB-KW"/>
</dbReference>
<dbReference type="InterPro" id="IPR001790">
    <property type="entry name" value="Ribosomal_uL10"/>
</dbReference>
<evidence type="ECO:0000256" key="4">
    <source>
        <dbReference type="ARBA" id="ARBA00035202"/>
    </source>
</evidence>
<comment type="subunit">
    <text evidence="5">Part of the ribosomal stalk of the 50S ribosomal subunit. The N-terminus interacts with L11 and the large rRNA to form the base of the stalk. The C-terminus forms an elongated spine to which L12 dimers bind in a sequential fashion forming a multimeric L10(L12)X complex.</text>
</comment>
<dbReference type="CDD" id="cd05797">
    <property type="entry name" value="Ribosomal_L10"/>
    <property type="match status" value="1"/>
</dbReference>
<dbReference type="InterPro" id="IPR022973">
    <property type="entry name" value="Ribosomal_uL10_bac"/>
</dbReference>
<name>A0ABS5BJ08_9MOLU</name>
<dbReference type="Proteomes" id="UP001192346">
    <property type="component" value="Unassembled WGS sequence"/>
</dbReference>
<evidence type="ECO:0000256" key="5">
    <source>
        <dbReference type="HAMAP-Rule" id="MF_00362"/>
    </source>
</evidence>
<keyword evidence="5" id="KW-0694">RNA-binding</keyword>
<dbReference type="SUPFAM" id="SSF160369">
    <property type="entry name" value="Ribosomal protein L10-like"/>
    <property type="match status" value="1"/>
</dbReference>
<dbReference type="NCBIfam" id="NF000955">
    <property type="entry name" value="PRK00099.1-1"/>
    <property type="match status" value="1"/>
</dbReference>
<organism evidence="6 7">
    <name type="scientific">Texas Phoenix palm phytoplasma</name>
    <dbReference type="NCBI Taxonomy" id="176709"/>
    <lineage>
        <taxon>Bacteria</taxon>
        <taxon>Bacillati</taxon>
        <taxon>Mycoplasmatota</taxon>
        <taxon>Mollicutes</taxon>
        <taxon>Acholeplasmatales</taxon>
        <taxon>Acholeplasmataceae</taxon>
        <taxon>Candidatus Phytoplasma</taxon>
        <taxon>16SrIV (Coconut lethal yellows group)</taxon>
    </lineage>
</organism>
<reference evidence="6" key="1">
    <citation type="submission" date="2019-10" db="EMBL/GenBank/DDBJ databases">
        <title>Whole Genome Sequencing and Characterization of Texas Phoenix Palm Decline Phytoplasma Belongs to Lethal Yellowing (16SrIV) Group.</title>
        <authorList>
            <person name="Bao M."/>
        </authorList>
    </citation>
    <scope>NUCLEOTIDE SEQUENCE [LARGE SCALE GENOMIC DNA]</scope>
    <source>
        <strain evidence="6">ACPD</strain>
    </source>
</reference>
<evidence type="ECO:0000256" key="1">
    <source>
        <dbReference type="ARBA" id="ARBA00008889"/>
    </source>
</evidence>
<comment type="function">
    <text evidence="5">Forms part of the ribosomal stalk, playing a central role in the interaction of the ribosome with GTP-bound translation factors.</text>
</comment>
<evidence type="ECO:0000256" key="2">
    <source>
        <dbReference type="ARBA" id="ARBA00022980"/>
    </source>
</evidence>
<proteinExistence type="inferred from homology"/>
<evidence type="ECO:0000256" key="3">
    <source>
        <dbReference type="ARBA" id="ARBA00023274"/>
    </source>
</evidence>
<keyword evidence="7" id="KW-1185">Reference proteome</keyword>
<comment type="similarity">
    <text evidence="1 5">Belongs to the universal ribosomal protein uL10 family.</text>
</comment>
<evidence type="ECO:0000313" key="6">
    <source>
        <dbReference type="EMBL" id="MBP3059321.1"/>
    </source>
</evidence>
<dbReference type="HAMAP" id="MF_00362">
    <property type="entry name" value="Ribosomal_uL10"/>
    <property type="match status" value="1"/>
</dbReference>
<protein>
    <recommendedName>
        <fullName evidence="4 5">Large ribosomal subunit protein uL10</fullName>
    </recommendedName>
</protein>